<feature type="compositionally biased region" description="Basic residues" evidence="2">
    <location>
        <begin position="370"/>
        <end position="381"/>
    </location>
</feature>
<evidence type="ECO:0000256" key="2">
    <source>
        <dbReference type="SAM" id="MobiDB-lite"/>
    </source>
</evidence>
<feature type="zinc finger region" description="C3H1-type" evidence="1">
    <location>
        <begin position="414"/>
        <end position="446"/>
    </location>
</feature>
<proteinExistence type="predicted"/>
<reference evidence="4 5" key="1">
    <citation type="journal article" date="2023" name="bioRxiv">
        <title>High-quality genome assemblies of four members of thePodospora anserinaspecies complex.</title>
        <authorList>
            <person name="Ament-Velasquez S.L."/>
            <person name="Vogan A.A."/>
            <person name="Wallerman O."/>
            <person name="Hartmann F."/>
            <person name="Gautier V."/>
            <person name="Silar P."/>
            <person name="Giraud T."/>
            <person name="Johannesson H."/>
        </authorList>
    </citation>
    <scope>NUCLEOTIDE SEQUENCE [LARGE SCALE GENOMIC DNA]</scope>
    <source>
        <strain evidence="4 5">CBS 415.72m</strain>
    </source>
</reference>
<keyword evidence="5" id="KW-1185">Reference proteome</keyword>
<comment type="caution">
    <text evidence="4">The sequence shown here is derived from an EMBL/GenBank/DDBJ whole genome shotgun (WGS) entry which is preliminary data.</text>
</comment>
<evidence type="ECO:0000313" key="4">
    <source>
        <dbReference type="EMBL" id="KAK4656676.1"/>
    </source>
</evidence>
<feature type="domain" description="C3H1-type" evidence="3">
    <location>
        <begin position="414"/>
        <end position="446"/>
    </location>
</feature>
<keyword evidence="1" id="KW-0863">Zinc-finger</keyword>
<dbReference type="RefSeq" id="XP_062745651.1">
    <property type="nucleotide sequence ID" value="XM_062887536.1"/>
</dbReference>
<sequence>MDADNDECLLFVDDSNVWIEAQKFAASGNSHMPKLTDGDQDPRLRINIGRLVNTLCDGRIQRQSYIYGSRPPPNDLVWDQYKKCSFKTKIYDRGANGREKEVDNSMSADMTEEAVDLRAVAKFDQAVEERKKRTVFIVITGDRDMLPAIRKVLGCGIRVELWGWNSGMAREYLRERNTNGRLSVKFLDNIFNQVSFTNFRSTRNTRVVPAYTIVILEPEDLAEETWNDSYVAKVLLELGRLFYTTRSKNGSEIFVEFPTVKNIEAIIVKARELFGEKTIIMSWPVYASRFNKDVSEIVETSNMFLPLENDNRASSSPLSTKHDAQSSLENSVDLGSGPPEAGDEKAEVHEAEAEGGGDPDDEEGWEQVKSRSRPGRAHGRAQRGTQGCPKGQHCGDRGECGYKHTSKEMARFRDNPTKDFRLWKTKKCTAVGCRRGERCAFAHSTEETWCLSCNDYGHSTEDCRL</sequence>
<dbReference type="Gene3D" id="3.40.50.1010">
    <property type="entry name" value="5'-nuclease"/>
    <property type="match status" value="1"/>
</dbReference>
<evidence type="ECO:0000256" key="1">
    <source>
        <dbReference type="PROSITE-ProRule" id="PRU00723"/>
    </source>
</evidence>
<protein>
    <recommendedName>
        <fullName evidence="3">C3H1-type domain-containing protein</fullName>
    </recommendedName>
</protein>
<dbReference type="PROSITE" id="PS50103">
    <property type="entry name" value="ZF_C3H1"/>
    <property type="match status" value="1"/>
</dbReference>
<feature type="compositionally biased region" description="Polar residues" evidence="2">
    <location>
        <begin position="312"/>
        <end position="330"/>
    </location>
</feature>
<keyword evidence="1" id="KW-0862">Zinc</keyword>
<dbReference type="GeneID" id="87907443"/>
<feature type="compositionally biased region" description="Basic and acidic residues" evidence="2">
    <location>
        <begin position="342"/>
        <end position="352"/>
    </location>
</feature>
<name>A0ABR0GLQ0_9PEZI</name>
<gene>
    <name evidence="4" type="ORF">QC762_206350</name>
</gene>
<organism evidence="4 5">
    <name type="scientific">Podospora pseudocomata</name>
    <dbReference type="NCBI Taxonomy" id="2093779"/>
    <lineage>
        <taxon>Eukaryota</taxon>
        <taxon>Fungi</taxon>
        <taxon>Dikarya</taxon>
        <taxon>Ascomycota</taxon>
        <taxon>Pezizomycotina</taxon>
        <taxon>Sordariomycetes</taxon>
        <taxon>Sordariomycetidae</taxon>
        <taxon>Sordariales</taxon>
        <taxon>Podosporaceae</taxon>
        <taxon>Podospora</taxon>
    </lineage>
</organism>
<accession>A0ABR0GLQ0</accession>
<dbReference type="EMBL" id="JAFFHA010000004">
    <property type="protein sequence ID" value="KAK4656676.1"/>
    <property type="molecule type" value="Genomic_DNA"/>
</dbReference>
<dbReference type="Proteomes" id="UP001323405">
    <property type="component" value="Unassembled WGS sequence"/>
</dbReference>
<evidence type="ECO:0000313" key="5">
    <source>
        <dbReference type="Proteomes" id="UP001323405"/>
    </source>
</evidence>
<keyword evidence="1" id="KW-0479">Metal-binding</keyword>
<feature type="region of interest" description="Disordered" evidence="2">
    <location>
        <begin position="308"/>
        <end position="392"/>
    </location>
</feature>
<feature type="compositionally biased region" description="Acidic residues" evidence="2">
    <location>
        <begin position="353"/>
        <end position="365"/>
    </location>
</feature>
<dbReference type="InterPro" id="IPR000571">
    <property type="entry name" value="Znf_CCCH"/>
</dbReference>
<evidence type="ECO:0000259" key="3">
    <source>
        <dbReference type="PROSITE" id="PS50103"/>
    </source>
</evidence>